<sequence>MLLLDYRCCNLALRLKTMGDATRGEEAIVLALKTPRNSDERIWLGDYGSPLRDNALMLSLLEENKLLPDEQNTLLNTLSQQAFGERWLSTQESNALFLAARTIQDLPGKWQVQTTFSAEPLTGEKAQTSNLNSDQLATLQVTNSGDQPLWLRVDASGYPQSAPLPANNVLQIERHILGTDGKSKSLDSLRSGDLVLVWLQVKASNSVPDALVVDLLPAGLELENQNLANGSASLEQSGGEVQNLLNQMQQASIKHIEFRDDRFVAAVAVDEYQPVTLVYLARAGDAGNVSGTGNRWWNQCMFPNGGRPARLKIC</sequence>
<name>A0A376SBC2_ECOLX</name>
<dbReference type="InterPro" id="IPR049122">
    <property type="entry name" value="A2MG_CUB"/>
</dbReference>
<dbReference type="InterPro" id="IPR008930">
    <property type="entry name" value="Terpenoid_cyclase/PrenylTrfase"/>
</dbReference>
<evidence type="ECO:0000313" key="4">
    <source>
        <dbReference type="Proteomes" id="UP000254817"/>
    </source>
</evidence>
<organism evidence="3 4">
    <name type="scientific">Escherichia coli</name>
    <dbReference type="NCBI Taxonomy" id="562"/>
    <lineage>
        <taxon>Bacteria</taxon>
        <taxon>Pseudomonadati</taxon>
        <taxon>Pseudomonadota</taxon>
        <taxon>Gammaproteobacteria</taxon>
        <taxon>Enterobacterales</taxon>
        <taxon>Enterobacteriaceae</taxon>
        <taxon>Escherichia</taxon>
    </lineage>
</organism>
<dbReference type="PANTHER" id="PTHR40094:SF1">
    <property type="entry name" value="UBIQUITIN DOMAIN-CONTAINING PROTEIN"/>
    <property type="match status" value="1"/>
</dbReference>
<feature type="domain" description="A2MG CUB" evidence="2">
    <location>
        <begin position="108"/>
        <end position="169"/>
    </location>
</feature>
<dbReference type="AlphaFoldDB" id="A0A376SBC2"/>
<feature type="domain" description="Bacterial alpha-2-macroglobulin MG10" evidence="1">
    <location>
        <begin position="170"/>
        <end position="288"/>
    </location>
</feature>
<dbReference type="Pfam" id="PF21765">
    <property type="entry name" value="CUB_A2MG"/>
    <property type="match status" value="1"/>
</dbReference>
<evidence type="ECO:0000259" key="2">
    <source>
        <dbReference type="Pfam" id="PF21765"/>
    </source>
</evidence>
<gene>
    <name evidence="3" type="ORF">NCTC11112_07232</name>
</gene>
<accession>A0A376SBC2</accession>
<evidence type="ECO:0000313" key="3">
    <source>
        <dbReference type="EMBL" id="STI48004.1"/>
    </source>
</evidence>
<dbReference type="GO" id="GO:0004866">
    <property type="term" value="F:endopeptidase inhibitor activity"/>
    <property type="evidence" value="ECO:0007669"/>
    <property type="project" value="TreeGrafter"/>
</dbReference>
<proteinExistence type="predicted"/>
<reference evidence="3 4" key="1">
    <citation type="submission" date="2018-06" db="EMBL/GenBank/DDBJ databases">
        <authorList>
            <consortium name="Pathogen Informatics"/>
            <person name="Doyle S."/>
        </authorList>
    </citation>
    <scope>NUCLEOTIDE SEQUENCE [LARGE SCALE GENOMIC DNA]</scope>
    <source>
        <strain evidence="3 4">NCTC11112</strain>
    </source>
</reference>
<dbReference type="PANTHER" id="PTHR40094">
    <property type="entry name" value="ALPHA-2-MACROGLOBULIN HOMOLOG"/>
    <property type="match status" value="1"/>
</dbReference>
<dbReference type="SUPFAM" id="SSF48239">
    <property type="entry name" value="Terpenoid cyclases/Protein prenyltransferases"/>
    <property type="match status" value="1"/>
</dbReference>
<dbReference type="InterPro" id="IPR041246">
    <property type="entry name" value="Bact_MG10"/>
</dbReference>
<dbReference type="Pfam" id="PF17973">
    <property type="entry name" value="bMG10"/>
    <property type="match status" value="1"/>
</dbReference>
<dbReference type="Proteomes" id="UP000254817">
    <property type="component" value="Unassembled WGS sequence"/>
</dbReference>
<dbReference type="EMBL" id="UGAW01000002">
    <property type="protein sequence ID" value="STI48004.1"/>
    <property type="molecule type" value="Genomic_DNA"/>
</dbReference>
<dbReference type="InterPro" id="IPR051802">
    <property type="entry name" value="YfhM-like"/>
</dbReference>
<evidence type="ECO:0000259" key="1">
    <source>
        <dbReference type="Pfam" id="PF17973"/>
    </source>
</evidence>
<protein>
    <submittedName>
        <fullName evidence="3">Putative protease inhibitor</fullName>
    </submittedName>
</protein>